<dbReference type="Gene3D" id="1.10.287.950">
    <property type="entry name" value="Methyl-accepting chemotaxis protein"/>
    <property type="match status" value="1"/>
</dbReference>
<evidence type="ECO:0000313" key="11">
    <source>
        <dbReference type="Proteomes" id="UP000030528"/>
    </source>
</evidence>
<dbReference type="SUPFAM" id="SSF58104">
    <property type="entry name" value="Methyl-accepting chemotaxis protein (MCP) signaling domain"/>
    <property type="match status" value="1"/>
</dbReference>
<evidence type="ECO:0000256" key="3">
    <source>
        <dbReference type="ARBA" id="ARBA00023136"/>
    </source>
</evidence>
<dbReference type="Gene3D" id="6.10.340.10">
    <property type="match status" value="1"/>
</dbReference>
<accession>A0A0A5G8V3</accession>
<evidence type="ECO:0000256" key="4">
    <source>
        <dbReference type="ARBA" id="ARBA00023224"/>
    </source>
</evidence>
<feature type="domain" description="Methyl-accepting transducer" evidence="8">
    <location>
        <begin position="301"/>
        <end position="524"/>
    </location>
</feature>
<dbReference type="InterPro" id="IPR004090">
    <property type="entry name" value="Chemotax_Me-accpt_rcpt"/>
</dbReference>
<comment type="subcellular location">
    <subcellularLocation>
        <location evidence="1">Cell membrane</location>
    </subcellularLocation>
</comment>
<keyword evidence="3 7" id="KW-0472">Membrane</keyword>
<dbReference type="GO" id="GO:0004888">
    <property type="term" value="F:transmembrane signaling receptor activity"/>
    <property type="evidence" value="ECO:0007669"/>
    <property type="project" value="InterPro"/>
</dbReference>
<dbReference type="Pfam" id="PF00015">
    <property type="entry name" value="MCPsignal"/>
    <property type="match status" value="1"/>
</dbReference>
<keyword evidence="7" id="KW-0812">Transmembrane</keyword>
<name>A0A0A5G8V3_9BACI</name>
<keyword evidence="4 6" id="KW-0807">Transducer</keyword>
<dbReference type="GO" id="GO:0006935">
    <property type="term" value="P:chemotaxis"/>
    <property type="evidence" value="ECO:0007669"/>
    <property type="project" value="InterPro"/>
</dbReference>
<dbReference type="AlphaFoldDB" id="A0A0A5G8V3"/>
<evidence type="ECO:0008006" key="12">
    <source>
        <dbReference type="Google" id="ProtNLM"/>
    </source>
</evidence>
<evidence type="ECO:0000256" key="2">
    <source>
        <dbReference type="ARBA" id="ARBA00022475"/>
    </source>
</evidence>
<evidence type="ECO:0000256" key="6">
    <source>
        <dbReference type="PROSITE-ProRule" id="PRU00284"/>
    </source>
</evidence>
<dbReference type="PROSITE" id="PS50885">
    <property type="entry name" value="HAMP"/>
    <property type="match status" value="1"/>
</dbReference>
<dbReference type="eggNOG" id="COG0840">
    <property type="taxonomic scope" value="Bacteria"/>
</dbReference>
<evidence type="ECO:0000259" key="8">
    <source>
        <dbReference type="PROSITE" id="PS50111"/>
    </source>
</evidence>
<dbReference type="EMBL" id="AVPE01000031">
    <property type="protein sequence ID" value="KGX87608.1"/>
    <property type="molecule type" value="Genomic_DNA"/>
</dbReference>
<comment type="caution">
    <text evidence="10">The sequence shown here is derived from an EMBL/GenBank/DDBJ whole genome shotgun (WGS) entry which is preliminary data.</text>
</comment>
<dbReference type="Proteomes" id="UP000030528">
    <property type="component" value="Unassembled WGS sequence"/>
</dbReference>
<dbReference type="InterPro" id="IPR003660">
    <property type="entry name" value="HAMP_dom"/>
</dbReference>
<keyword evidence="11" id="KW-1185">Reference proteome</keyword>
<evidence type="ECO:0000256" key="1">
    <source>
        <dbReference type="ARBA" id="ARBA00004236"/>
    </source>
</evidence>
<feature type="transmembrane region" description="Helical" evidence="7">
    <location>
        <begin position="45"/>
        <end position="65"/>
    </location>
</feature>
<keyword evidence="2" id="KW-1003">Cell membrane</keyword>
<dbReference type="InterPro" id="IPR004089">
    <property type="entry name" value="MCPsignal_dom"/>
</dbReference>
<evidence type="ECO:0000313" key="10">
    <source>
        <dbReference type="EMBL" id="KGX87608.1"/>
    </source>
</evidence>
<dbReference type="GO" id="GO:0005886">
    <property type="term" value="C:plasma membrane"/>
    <property type="evidence" value="ECO:0007669"/>
    <property type="project" value="UniProtKB-SubCell"/>
</dbReference>
<reference evidence="10 11" key="1">
    <citation type="submission" date="2013-08" db="EMBL/GenBank/DDBJ databases">
        <authorList>
            <person name="Huang J."/>
            <person name="Wang G."/>
        </authorList>
    </citation>
    <scope>NUCLEOTIDE SEQUENCE [LARGE SCALE GENOMIC DNA]</scope>
    <source>
        <strain evidence="10 11">JSM 076056</strain>
    </source>
</reference>
<dbReference type="OrthoDB" id="2010115at2"/>
<gene>
    <name evidence="10" type="ORF">N781_13020</name>
</gene>
<organism evidence="10 11">
    <name type="scientific">Pontibacillus halophilus JSM 076056 = DSM 19796</name>
    <dbReference type="NCBI Taxonomy" id="1385510"/>
    <lineage>
        <taxon>Bacteria</taxon>
        <taxon>Bacillati</taxon>
        <taxon>Bacillota</taxon>
        <taxon>Bacilli</taxon>
        <taxon>Bacillales</taxon>
        <taxon>Bacillaceae</taxon>
        <taxon>Pontibacillus</taxon>
    </lineage>
</organism>
<dbReference type="RefSeq" id="WP_026801005.1">
    <property type="nucleotide sequence ID" value="NZ_AULI01000012.1"/>
</dbReference>
<proteinExistence type="inferred from homology"/>
<dbReference type="PANTHER" id="PTHR32089">
    <property type="entry name" value="METHYL-ACCEPTING CHEMOTAXIS PROTEIN MCPB"/>
    <property type="match status" value="1"/>
</dbReference>
<evidence type="ECO:0000256" key="5">
    <source>
        <dbReference type="ARBA" id="ARBA00029447"/>
    </source>
</evidence>
<dbReference type="SMART" id="SM00283">
    <property type="entry name" value="MA"/>
    <property type="match status" value="1"/>
</dbReference>
<evidence type="ECO:0000256" key="7">
    <source>
        <dbReference type="SAM" id="Phobius"/>
    </source>
</evidence>
<feature type="transmembrane region" description="Helical" evidence="7">
    <location>
        <begin position="208"/>
        <end position="232"/>
    </location>
</feature>
<comment type="similarity">
    <text evidence="5">Belongs to the methyl-accepting chemotaxis (MCP) protein family.</text>
</comment>
<dbReference type="STRING" id="1385510.GCA_000425205_02694"/>
<sequence>MKRLKFPTKWKGERVNGWKEKVRLRSRLHRSEKDYWHQFSFQTRLIAIVSMLVVASIAIIGFMSYSKAKDSQMELVNDRLVRETASVRDMAERMMYAYIGDEEEFQSQMNEVIASQKSDLVQDGFGAKIHLLKEGEILALANNGKETSDFPEELAIEIQMIEDGSEFGEFNGEQRMFAYSAIQELKGVYVISVPAKDFMHPINQLAKYTITVGVISLVLIVLIVSLFIRAMVRPIKELQHIMHASSEGRFEGIDSISTTIPEVRSLANSYKEMTARIEYMLMNIGGAVNQLASTSEELAVSSCKLGDSQQDMKKELTEVVEGTEQTEGTFLEQMSLFSELKHYMDRLLMSFNNMYEEQKLMNQSVSSGDESIASIMNALHTYHDGFKQMTVKIQEFEDYTVNIDVAGKMIQDLAERTKLLALNATIEAARAGENGKGFAVVASEVRKLADNSREAAIVIDEKMKETLVISQYLSTEFHGVYNQLTTHLDHANSSKESFDHLRKHIQTFNDSIDVSKQDVTQAESLIPLMEDAFNEFHKVTKHTLQSGKRLIETSDMQDQQMKETDEVRIALISLSKELSTITDINRKHPSQ</sequence>
<dbReference type="PROSITE" id="PS50111">
    <property type="entry name" value="CHEMOTAXIS_TRANSDUC_2"/>
    <property type="match status" value="1"/>
</dbReference>
<dbReference type="PRINTS" id="PR00260">
    <property type="entry name" value="CHEMTRNSDUCR"/>
</dbReference>
<evidence type="ECO:0000259" key="9">
    <source>
        <dbReference type="PROSITE" id="PS50885"/>
    </source>
</evidence>
<protein>
    <recommendedName>
        <fullName evidence="12">Methyl-accepting chemotaxis protein</fullName>
    </recommendedName>
</protein>
<dbReference type="PANTHER" id="PTHR32089:SF112">
    <property type="entry name" value="LYSOZYME-LIKE PROTEIN-RELATED"/>
    <property type="match status" value="1"/>
</dbReference>
<keyword evidence="7" id="KW-1133">Transmembrane helix</keyword>
<feature type="domain" description="HAMP" evidence="9">
    <location>
        <begin position="229"/>
        <end position="282"/>
    </location>
</feature>
<dbReference type="GO" id="GO:0007165">
    <property type="term" value="P:signal transduction"/>
    <property type="evidence" value="ECO:0007669"/>
    <property type="project" value="UniProtKB-KW"/>
</dbReference>